<gene>
    <name evidence="1" type="ORF">L6452_13336</name>
</gene>
<accession>A0ACB9CIA3</accession>
<comment type="caution">
    <text evidence="1">The sequence shown here is derived from an EMBL/GenBank/DDBJ whole genome shotgun (WGS) entry which is preliminary data.</text>
</comment>
<dbReference type="Proteomes" id="UP001055879">
    <property type="component" value="Linkage Group LG04"/>
</dbReference>
<organism evidence="1 2">
    <name type="scientific">Arctium lappa</name>
    <name type="common">Greater burdock</name>
    <name type="synonym">Lappa major</name>
    <dbReference type="NCBI Taxonomy" id="4217"/>
    <lineage>
        <taxon>Eukaryota</taxon>
        <taxon>Viridiplantae</taxon>
        <taxon>Streptophyta</taxon>
        <taxon>Embryophyta</taxon>
        <taxon>Tracheophyta</taxon>
        <taxon>Spermatophyta</taxon>
        <taxon>Magnoliopsida</taxon>
        <taxon>eudicotyledons</taxon>
        <taxon>Gunneridae</taxon>
        <taxon>Pentapetalae</taxon>
        <taxon>asterids</taxon>
        <taxon>campanulids</taxon>
        <taxon>Asterales</taxon>
        <taxon>Asteraceae</taxon>
        <taxon>Carduoideae</taxon>
        <taxon>Cardueae</taxon>
        <taxon>Arctiinae</taxon>
        <taxon>Arctium</taxon>
    </lineage>
</organism>
<keyword evidence="2" id="KW-1185">Reference proteome</keyword>
<reference evidence="1 2" key="2">
    <citation type="journal article" date="2022" name="Mol. Ecol. Resour.">
        <title>The genomes of chicory, endive, great burdock and yacon provide insights into Asteraceae paleo-polyploidization history and plant inulin production.</title>
        <authorList>
            <person name="Fan W."/>
            <person name="Wang S."/>
            <person name="Wang H."/>
            <person name="Wang A."/>
            <person name="Jiang F."/>
            <person name="Liu H."/>
            <person name="Zhao H."/>
            <person name="Xu D."/>
            <person name="Zhang Y."/>
        </authorList>
    </citation>
    <scope>NUCLEOTIDE SEQUENCE [LARGE SCALE GENOMIC DNA]</scope>
    <source>
        <strain evidence="2">cv. Niubang</strain>
    </source>
</reference>
<name>A0ACB9CIA3_ARCLA</name>
<proteinExistence type="predicted"/>
<reference evidence="2" key="1">
    <citation type="journal article" date="2022" name="Mol. Ecol. Resour.">
        <title>The genomes of chicory, endive, great burdock and yacon provide insights into Asteraceae palaeo-polyploidization history and plant inulin production.</title>
        <authorList>
            <person name="Fan W."/>
            <person name="Wang S."/>
            <person name="Wang H."/>
            <person name="Wang A."/>
            <person name="Jiang F."/>
            <person name="Liu H."/>
            <person name="Zhao H."/>
            <person name="Xu D."/>
            <person name="Zhang Y."/>
        </authorList>
    </citation>
    <scope>NUCLEOTIDE SEQUENCE [LARGE SCALE GENOMIC DNA]</scope>
    <source>
        <strain evidence="2">cv. Niubang</strain>
    </source>
</reference>
<evidence type="ECO:0000313" key="2">
    <source>
        <dbReference type="Proteomes" id="UP001055879"/>
    </source>
</evidence>
<evidence type="ECO:0000313" key="1">
    <source>
        <dbReference type="EMBL" id="KAI3733878.1"/>
    </source>
</evidence>
<sequence>MVTTSLGVRVILPSVTHAPKRKNPVKDKSNKSPDKRKSSKSSVKNKSSKSTVRVTSLETNDAAVVVESTRKTRSKTRETTVQKVSKKTKHGKGIDTGPTECSDTPSRSKAKTVKTKMVDDNSIKKKLAKKVVVKRDVPDENRLNDVFAERSTISKVSSKTKLQEYIKIIESKMNSIMCQKIRAEQTIEKAIADYPTYPYLQSLNLALQRLFNIEDGDTGGGSDYEQNNEHGFETPRRTKDSKQDQPTRVTDIDPTPNESVGLELVPGVPLVTEAYWNSPTTIMAIDNSCIDYCKKRKIDKDAIPKFDLGISPERKSVSPLPISSIIPITKGMFSLNSRVKAICDAPRLRKREAKPGEALRSPYVKRTVDIDTSETSSKKKICAWINVAIEPVCEPVFETTTCTVALRGTVESLCARTKIYNNTATMLKPDTSPKLKVKMFVDNILASVGGDAQVIAFKGVDLVFFPIIRDMHLFVVVFNFKRPSILIIDNIEQELETPAKFEEIPDLLCYGHSLQGTYVIQIWCHVITLDSEAIMPKA</sequence>
<protein>
    <submittedName>
        <fullName evidence="1">Uncharacterized protein</fullName>
    </submittedName>
</protein>
<dbReference type="EMBL" id="CM042050">
    <property type="protein sequence ID" value="KAI3733878.1"/>
    <property type="molecule type" value="Genomic_DNA"/>
</dbReference>